<reference evidence="2 3" key="1">
    <citation type="submission" date="2020-10" db="EMBL/GenBank/DDBJ databases">
        <title>ChiBAC.</title>
        <authorList>
            <person name="Zenner C."/>
            <person name="Hitch T.C.A."/>
            <person name="Clavel T."/>
        </authorList>
    </citation>
    <scope>NUCLEOTIDE SEQUENCE [LARGE SCALE GENOMIC DNA]</scope>
    <source>
        <strain evidence="2 3">DSM 109015</strain>
    </source>
</reference>
<organism evidence="2 3">
    <name type="scientific">Gemmiger gallinarum</name>
    <dbReference type="NCBI Taxonomy" id="2779354"/>
    <lineage>
        <taxon>Bacteria</taxon>
        <taxon>Bacillati</taxon>
        <taxon>Bacillota</taxon>
        <taxon>Clostridia</taxon>
        <taxon>Eubacteriales</taxon>
        <taxon>Gemmiger</taxon>
    </lineage>
</organism>
<keyword evidence="1" id="KW-0472">Membrane</keyword>
<sequence length="500" mass="57139">MDNPQTIWLHKNKVLLLIFLISAAFVMLFSYSTSIFYPNYYGSSYGGDAAQFLTIGKAWAEGKIPYKEMFDHKGPIIFFIDMLGFLFFGSKSGIMIFQIVFIFATCIFLYKIAMLSGKKSPQYGIIAIVVSLIVLKASYCNGNSVEEYCLPFITVSVYFQVEFLSQYSSGSKKQITHNPWIAFFYGLTFAVGFLTRLTNVLPICLGVLEITVLLILHKQFQNLLQNIAGFLAGFFVLFLPFLIYFAVHGAAFDFLYAAIGFNIEYSAAMSSWLRSATSDKVVSFFKEYGAFFACAFSIPLTFRRRKYTLTVLYILWFLSEGYLFGSGQSFVQYATITIPQVVLLLNEIMLLDNSEHLSLSKVIAVCMVSIFCYNSVLQYFPVALDIYQKSKKAEVREYQPLIDMIPENEKSSFVAYGGNDFKDLYLIEDLMPCYKYFVIQDWHAQFSDSVRQNIHDIYANGDAQWILTKDGSTTVIQDILDEDYVQVASAEEYRLWNRKQ</sequence>
<feature type="transmembrane region" description="Helical" evidence="1">
    <location>
        <begin position="228"/>
        <end position="248"/>
    </location>
</feature>
<name>A0ABR9R5K5_9FIRM</name>
<feature type="transmembrane region" description="Helical" evidence="1">
    <location>
        <begin position="200"/>
        <end position="216"/>
    </location>
</feature>
<dbReference type="EMBL" id="JADCKC010000003">
    <property type="protein sequence ID" value="MBE5038438.1"/>
    <property type="molecule type" value="Genomic_DNA"/>
</dbReference>
<protein>
    <recommendedName>
        <fullName evidence="4">Glycosyltransferase RgtA/B/C/D-like domain-containing protein</fullName>
    </recommendedName>
</protein>
<gene>
    <name evidence="2" type="ORF">INF35_11630</name>
</gene>
<proteinExistence type="predicted"/>
<dbReference type="RefSeq" id="WP_193502590.1">
    <property type="nucleotide sequence ID" value="NZ_JADCKC010000003.1"/>
</dbReference>
<evidence type="ECO:0000256" key="1">
    <source>
        <dbReference type="SAM" id="Phobius"/>
    </source>
</evidence>
<feature type="transmembrane region" description="Helical" evidence="1">
    <location>
        <begin position="122"/>
        <end position="139"/>
    </location>
</feature>
<feature type="transmembrane region" description="Helical" evidence="1">
    <location>
        <begin position="307"/>
        <end position="324"/>
    </location>
</feature>
<feature type="transmembrane region" description="Helical" evidence="1">
    <location>
        <begin position="362"/>
        <end position="380"/>
    </location>
</feature>
<feature type="transmembrane region" description="Helical" evidence="1">
    <location>
        <begin position="92"/>
        <end position="110"/>
    </location>
</feature>
<evidence type="ECO:0000313" key="3">
    <source>
        <dbReference type="Proteomes" id="UP000768567"/>
    </source>
</evidence>
<keyword evidence="1" id="KW-1133">Transmembrane helix</keyword>
<keyword evidence="3" id="KW-1185">Reference proteome</keyword>
<keyword evidence="1" id="KW-0812">Transmembrane</keyword>
<comment type="caution">
    <text evidence="2">The sequence shown here is derived from an EMBL/GenBank/DDBJ whole genome shotgun (WGS) entry which is preliminary data.</text>
</comment>
<feature type="transmembrane region" description="Helical" evidence="1">
    <location>
        <begin position="14"/>
        <end position="37"/>
    </location>
</feature>
<dbReference type="Proteomes" id="UP000768567">
    <property type="component" value="Unassembled WGS sequence"/>
</dbReference>
<evidence type="ECO:0008006" key="4">
    <source>
        <dbReference type="Google" id="ProtNLM"/>
    </source>
</evidence>
<evidence type="ECO:0000313" key="2">
    <source>
        <dbReference type="EMBL" id="MBE5038438.1"/>
    </source>
</evidence>
<accession>A0ABR9R5K5</accession>